<gene>
    <name evidence="1" type="ORF">POPTR_005G020350v4</name>
</gene>
<evidence type="ECO:0000313" key="1">
    <source>
        <dbReference type="EMBL" id="KAI9393887.1"/>
    </source>
</evidence>
<proteinExistence type="predicted"/>
<reference evidence="1 2" key="1">
    <citation type="journal article" date="2006" name="Science">
        <title>The genome of black cottonwood, Populus trichocarpa (Torr. &amp; Gray).</title>
        <authorList>
            <person name="Tuskan G.A."/>
            <person name="Difazio S."/>
            <person name="Jansson S."/>
            <person name="Bohlmann J."/>
            <person name="Grigoriev I."/>
            <person name="Hellsten U."/>
            <person name="Putnam N."/>
            <person name="Ralph S."/>
            <person name="Rombauts S."/>
            <person name="Salamov A."/>
            <person name="Schein J."/>
            <person name="Sterck L."/>
            <person name="Aerts A."/>
            <person name="Bhalerao R.R."/>
            <person name="Bhalerao R.P."/>
            <person name="Blaudez D."/>
            <person name="Boerjan W."/>
            <person name="Brun A."/>
            <person name="Brunner A."/>
            <person name="Busov V."/>
            <person name="Campbell M."/>
            <person name="Carlson J."/>
            <person name="Chalot M."/>
            <person name="Chapman J."/>
            <person name="Chen G.L."/>
            <person name="Cooper D."/>
            <person name="Coutinho P.M."/>
            <person name="Couturier J."/>
            <person name="Covert S."/>
            <person name="Cronk Q."/>
            <person name="Cunningham R."/>
            <person name="Davis J."/>
            <person name="Degroeve S."/>
            <person name="Dejardin A."/>
            <person name="Depamphilis C."/>
            <person name="Detter J."/>
            <person name="Dirks B."/>
            <person name="Dubchak I."/>
            <person name="Duplessis S."/>
            <person name="Ehlting J."/>
            <person name="Ellis B."/>
            <person name="Gendler K."/>
            <person name="Goodstein D."/>
            <person name="Gribskov M."/>
            <person name="Grimwood J."/>
            <person name="Groover A."/>
            <person name="Gunter L."/>
            <person name="Hamberger B."/>
            <person name="Heinze B."/>
            <person name="Helariutta Y."/>
            <person name="Henrissat B."/>
            <person name="Holligan D."/>
            <person name="Holt R."/>
            <person name="Huang W."/>
            <person name="Islam-Faridi N."/>
            <person name="Jones S."/>
            <person name="Jones-Rhoades M."/>
            <person name="Jorgensen R."/>
            <person name="Joshi C."/>
            <person name="Kangasjarvi J."/>
            <person name="Karlsson J."/>
            <person name="Kelleher C."/>
            <person name="Kirkpatrick R."/>
            <person name="Kirst M."/>
            <person name="Kohler A."/>
            <person name="Kalluri U."/>
            <person name="Larimer F."/>
            <person name="Leebens-Mack J."/>
            <person name="Leple J.C."/>
            <person name="Locascio P."/>
            <person name="Lou Y."/>
            <person name="Lucas S."/>
            <person name="Martin F."/>
            <person name="Montanini B."/>
            <person name="Napoli C."/>
            <person name="Nelson D.R."/>
            <person name="Nelson C."/>
            <person name="Nieminen K."/>
            <person name="Nilsson O."/>
            <person name="Pereda V."/>
            <person name="Peter G."/>
            <person name="Philippe R."/>
            <person name="Pilate G."/>
            <person name="Poliakov A."/>
            <person name="Razumovskaya J."/>
            <person name="Richardson P."/>
            <person name="Rinaldi C."/>
            <person name="Ritland K."/>
            <person name="Rouze P."/>
            <person name="Ryaboy D."/>
            <person name="Schmutz J."/>
            <person name="Schrader J."/>
            <person name="Segerman B."/>
            <person name="Shin H."/>
            <person name="Siddiqui A."/>
            <person name="Sterky F."/>
            <person name="Terry A."/>
            <person name="Tsai C.J."/>
            <person name="Uberbacher E."/>
            <person name="Unneberg P."/>
            <person name="Vahala J."/>
            <person name="Wall K."/>
            <person name="Wessler S."/>
            <person name="Yang G."/>
            <person name="Yin T."/>
            <person name="Douglas C."/>
            <person name="Marra M."/>
            <person name="Sandberg G."/>
            <person name="Van de Peer Y."/>
            <person name="Rokhsar D."/>
        </authorList>
    </citation>
    <scope>NUCLEOTIDE SEQUENCE [LARGE SCALE GENOMIC DNA]</scope>
    <source>
        <strain evidence="2">cv. Nisqually</strain>
    </source>
</reference>
<dbReference type="Proteomes" id="UP000006729">
    <property type="component" value="Chromosome 5"/>
</dbReference>
<accession>A0ACC0SXC9</accession>
<name>A0ACC0SXC9_POPTR</name>
<evidence type="ECO:0000313" key="2">
    <source>
        <dbReference type="Proteomes" id="UP000006729"/>
    </source>
</evidence>
<comment type="caution">
    <text evidence="1">The sequence shown here is derived from an EMBL/GenBank/DDBJ whole genome shotgun (WGS) entry which is preliminary data.</text>
</comment>
<dbReference type="EMBL" id="CM009294">
    <property type="protein sequence ID" value="KAI9393887.1"/>
    <property type="molecule type" value="Genomic_DNA"/>
</dbReference>
<keyword evidence="2" id="KW-1185">Reference proteome</keyword>
<protein>
    <submittedName>
        <fullName evidence="1">Uncharacterized protein</fullName>
    </submittedName>
</protein>
<organism evidence="1 2">
    <name type="scientific">Populus trichocarpa</name>
    <name type="common">Western balsam poplar</name>
    <name type="synonym">Populus balsamifera subsp. trichocarpa</name>
    <dbReference type="NCBI Taxonomy" id="3694"/>
    <lineage>
        <taxon>Eukaryota</taxon>
        <taxon>Viridiplantae</taxon>
        <taxon>Streptophyta</taxon>
        <taxon>Embryophyta</taxon>
        <taxon>Tracheophyta</taxon>
        <taxon>Spermatophyta</taxon>
        <taxon>Magnoliopsida</taxon>
        <taxon>eudicotyledons</taxon>
        <taxon>Gunneridae</taxon>
        <taxon>Pentapetalae</taxon>
        <taxon>rosids</taxon>
        <taxon>fabids</taxon>
        <taxon>Malpighiales</taxon>
        <taxon>Salicaceae</taxon>
        <taxon>Saliceae</taxon>
        <taxon>Populus</taxon>
    </lineage>
</organism>
<sequence length="72" mass="8129">MQLAILDLDSTDPLSFSLPGEGGSRCSVKPASRCTLHSRSHDTHVFTRMPWFNSWLQTDKPESSRSRPNHMS</sequence>